<gene>
    <name evidence="6" type="ORF">EV186_111103</name>
</gene>
<comment type="similarity">
    <text evidence="1">Belongs to the metallo-beta-lactamase superfamily.</text>
</comment>
<name>A0A4R6RUE8_LABRH</name>
<dbReference type="Gene3D" id="3.60.15.10">
    <property type="entry name" value="Ribonuclease Z/Hydroxyacylglutathione hydrolase-like"/>
    <property type="match status" value="1"/>
</dbReference>
<evidence type="ECO:0000256" key="3">
    <source>
        <dbReference type="ARBA" id="ARBA00022801"/>
    </source>
</evidence>
<evidence type="ECO:0000256" key="4">
    <source>
        <dbReference type="ARBA" id="ARBA00022833"/>
    </source>
</evidence>
<keyword evidence="7" id="KW-1185">Reference proteome</keyword>
<dbReference type="GO" id="GO:0016787">
    <property type="term" value="F:hydrolase activity"/>
    <property type="evidence" value="ECO:0007669"/>
    <property type="project" value="UniProtKB-KW"/>
</dbReference>
<comment type="caution">
    <text evidence="6">The sequence shown here is derived from an EMBL/GenBank/DDBJ whole genome shotgun (WGS) entry which is preliminary data.</text>
</comment>
<feature type="domain" description="Metallo-beta-lactamase" evidence="5">
    <location>
        <begin position="54"/>
        <end position="248"/>
    </location>
</feature>
<keyword evidence="4" id="KW-0862">Zinc</keyword>
<dbReference type="SMART" id="SM00849">
    <property type="entry name" value="Lactamase_B"/>
    <property type="match status" value="1"/>
</dbReference>
<dbReference type="EMBL" id="SNXZ01000011">
    <property type="protein sequence ID" value="TDP89977.1"/>
    <property type="molecule type" value="Genomic_DNA"/>
</dbReference>
<evidence type="ECO:0000259" key="5">
    <source>
        <dbReference type="SMART" id="SM00849"/>
    </source>
</evidence>
<dbReference type="InterPro" id="IPR001279">
    <property type="entry name" value="Metallo-B-lactamas"/>
</dbReference>
<dbReference type="RefSeq" id="WP_133854252.1">
    <property type="nucleotide sequence ID" value="NZ_SNXZ01000011.1"/>
</dbReference>
<dbReference type="PANTHER" id="PTHR42978:SF6">
    <property type="entry name" value="QUORUM-QUENCHING LACTONASE YTNP-RELATED"/>
    <property type="match status" value="1"/>
</dbReference>
<reference evidence="6 7" key="1">
    <citation type="submission" date="2019-03" db="EMBL/GenBank/DDBJ databases">
        <title>Genomic Encyclopedia of Type Strains, Phase IV (KMG-IV): sequencing the most valuable type-strain genomes for metagenomic binning, comparative biology and taxonomic classification.</title>
        <authorList>
            <person name="Goeker M."/>
        </authorList>
    </citation>
    <scope>NUCLEOTIDE SEQUENCE [LARGE SCALE GENOMIC DNA]</scope>
    <source>
        <strain evidence="6 7">DSM 45361</strain>
    </source>
</reference>
<sequence length="277" mass="29615">METITLGRVEVGRVRELQGPFAPAGDLVPDAPREHWEELGPDFWQPQDNVAVLALQTWVLRSGGRTILVDTGLGTDRFPMETEPRPDLPGLLAAAGVHPEAVDLVINTHLHGDHVGWNTTDGAPTFPNARYLIPAPDNAKLSGDDLHTKAVAPIIEAGLAEVWEGEFRIDADLVLEAAPGHTPGSAVLRLDSGSDRAVFVGDLLHSPVQLLEPAHNSCFDEDPAGAARSRKTVLARAADENRLVFPAHFGGAGYVALSRRPGGSGRNPATQVEEFVL</sequence>
<proteinExistence type="inferred from homology"/>
<evidence type="ECO:0000256" key="1">
    <source>
        <dbReference type="ARBA" id="ARBA00007749"/>
    </source>
</evidence>
<dbReference type="InterPro" id="IPR051013">
    <property type="entry name" value="MBL_superfamily_lactonases"/>
</dbReference>
<accession>A0A4R6RUE8</accession>
<dbReference type="GO" id="GO:0046872">
    <property type="term" value="F:metal ion binding"/>
    <property type="evidence" value="ECO:0007669"/>
    <property type="project" value="UniProtKB-KW"/>
</dbReference>
<organism evidence="6 7">
    <name type="scientific">Labedaea rhizosphaerae</name>
    <dbReference type="NCBI Taxonomy" id="598644"/>
    <lineage>
        <taxon>Bacteria</taxon>
        <taxon>Bacillati</taxon>
        <taxon>Actinomycetota</taxon>
        <taxon>Actinomycetes</taxon>
        <taxon>Pseudonocardiales</taxon>
        <taxon>Pseudonocardiaceae</taxon>
        <taxon>Labedaea</taxon>
    </lineage>
</organism>
<dbReference type="AlphaFoldDB" id="A0A4R6RUE8"/>
<dbReference type="CDD" id="cd16277">
    <property type="entry name" value="metallo-hydrolase-like_MBL-fold"/>
    <property type="match status" value="1"/>
</dbReference>
<evidence type="ECO:0000313" key="6">
    <source>
        <dbReference type="EMBL" id="TDP89977.1"/>
    </source>
</evidence>
<dbReference type="InterPro" id="IPR036866">
    <property type="entry name" value="RibonucZ/Hydroxyglut_hydro"/>
</dbReference>
<dbReference type="Pfam" id="PF00753">
    <property type="entry name" value="Lactamase_B"/>
    <property type="match status" value="1"/>
</dbReference>
<evidence type="ECO:0000313" key="7">
    <source>
        <dbReference type="Proteomes" id="UP000295444"/>
    </source>
</evidence>
<dbReference type="SUPFAM" id="SSF56281">
    <property type="entry name" value="Metallo-hydrolase/oxidoreductase"/>
    <property type="match status" value="1"/>
</dbReference>
<evidence type="ECO:0000256" key="2">
    <source>
        <dbReference type="ARBA" id="ARBA00022723"/>
    </source>
</evidence>
<keyword evidence="3 6" id="KW-0378">Hydrolase</keyword>
<dbReference type="OrthoDB" id="5177904at2"/>
<protein>
    <submittedName>
        <fullName evidence="6">Glyoxylase-like metal-dependent hydrolase (Beta-lactamase superfamily II)</fullName>
    </submittedName>
</protein>
<dbReference type="PANTHER" id="PTHR42978">
    <property type="entry name" value="QUORUM-QUENCHING LACTONASE YTNP-RELATED-RELATED"/>
    <property type="match status" value="1"/>
</dbReference>
<keyword evidence="2" id="KW-0479">Metal-binding</keyword>
<dbReference type="Proteomes" id="UP000295444">
    <property type="component" value="Unassembled WGS sequence"/>
</dbReference>